<evidence type="ECO:0000256" key="1">
    <source>
        <dbReference type="SAM" id="MobiDB-lite"/>
    </source>
</evidence>
<evidence type="ECO:0000256" key="2">
    <source>
        <dbReference type="SAM" id="Phobius"/>
    </source>
</evidence>
<reference evidence="3 4" key="1">
    <citation type="journal article" date="2024" name="Plant Biotechnol. J.">
        <title>Dendrobium thyrsiflorum genome and its molecular insights into genes involved in important horticultural traits.</title>
        <authorList>
            <person name="Chen B."/>
            <person name="Wang J.Y."/>
            <person name="Zheng P.J."/>
            <person name="Li K.L."/>
            <person name="Liang Y.M."/>
            <person name="Chen X.F."/>
            <person name="Zhang C."/>
            <person name="Zhao X."/>
            <person name="He X."/>
            <person name="Zhang G.Q."/>
            <person name="Liu Z.J."/>
            <person name="Xu Q."/>
        </authorList>
    </citation>
    <scope>NUCLEOTIDE SEQUENCE [LARGE SCALE GENOMIC DNA]</scope>
    <source>
        <strain evidence="3">GZMU011</strain>
    </source>
</reference>
<accession>A0ABD0UFN4</accession>
<keyword evidence="2" id="KW-1133">Transmembrane helix</keyword>
<dbReference type="AlphaFoldDB" id="A0ABD0UFN4"/>
<keyword evidence="2" id="KW-0472">Membrane</keyword>
<evidence type="ECO:0000313" key="3">
    <source>
        <dbReference type="EMBL" id="KAL0909191.1"/>
    </source>
</evidence>
<name>A0ABD0UFN4_DENTH</name>
<proteinExistence type="predicted"/>
<keyword evidence="4" id="KW-1185">Reference proteome</keyword>
<sequence length="268" mass="29263">MSSATEQGRNEMAGFRSELGACFSLIRSSSRQTLAGRDSLSLRLYPTNQSKKPFGPPQSRSDLSLPLSLAVGSASPFPFLLPEQVRRRLVALSTPVASQKLPCSSRIPASTSIPVSQPEPKRQSPSSFVGLPSPKPHPRLVYLYFPSPPASPPSPLGCFHFLVRGNSGVNVFHEMWMINCIEVTFLWKPLSSMANRMYNRICSSIGLLVPTITLSFGIVRSYPLYSNPASRILSETHRFLATTVGQVSLSIFGSCIIPSSVYSRFGVP</sequence>
<keyword evidence="2" id="KW-0812">Transmembrane</keyword>
<feature type="region of interest" description="Disordered" evidence="1">
    <location>
        <begin position="31"/>
        <end position="61"/>
    </location>
</feature>
<feature type="transmembrane region" description="Helical" evidence="2">
    <location>
        <begin position="239"/>
        <end position="262"/>
    </location>
</feature>
<evidence type="ECO:0000313" key="4">
    <source>
        <dbReference type="Proteomes" id="UP001552299"/>
    </source>
</evidence>
<dbReference type="EMBL" id="JANQDX010000016">
    <property type="protein sequence ID" value="KAL0909191.1"/>
    <property type="molecule type" value="Genomic_DNA"/>
</dbReference>
<comment type="caution">
    <text evidence="3">The sequence shown here is derived from an EMBL/GenBank/DDBJ whole genome shotgun (WGS) entry which is preliminary data.</text>
</comment>
<feature type="transmembrane region" description="Helical" evidence="2">
    <location>
        <begin position="197"/>
        <end position="219"/>
    </location>
</feature>
<organism evidence="3 4">
    <name type="scientific">Dendrobium thyrsiflorum</name>
    <name type="common">Pinecone-like raceme dendrobium</name>
    <name type="synonym">Orchid</name>
    <dbReference type="NCBI Taxonomy" id="117978"/>
    <lineage>
        <taxon>Eukaryota</taxon>
        <taxon>Viridiplantae</taxon>
        <taxon>Streptophyta</taxon>
        <taxon>Embryophyta</taxon>
        <taxon>Tracheophyta</taxon>
        <taxon>Spermatophyta</taxon>
        <taxon>Magnoliopsida</taxon>
        <taxon>Liliopsida</taxon>
        <taxon>Asparagales</taxon>
        <taxon>Orchidaceae</taxon>
        <taxon>Epidendroideae</taxon>
        <taxon>Malaxideae</taxon>
        <taxon>Dendrobiinae</taxon>
        <taxon>Dendrobium</taxon>
    </lineage>
</organism>
<dbReference type="Proteomes" id="UP001552299">
    <property type="component" value="Unassembled WGS sequence"/>
</dbReference>
<protein>
    <submittedName>
        <fullName evidence="3">Uncharacterized protein</fullName>
    </submittedName>
</protein>
<feature type="region of interest" description="Disordered" evidence="1">
    <location>
        <begin position="108"/>
        <end position="132"/>
    </location>
</feature>
<gene>
    <name evidence="3" type="ORF">M5K25_020038</name>
</gene>